<evidence type="ECO:0000256" key="6">
    <source>
        <dbReference type="SAM" id="SignalP"/>
    </source>
</evidence>
<name>A0ABU5C986_9BACI</name>
<evidence type="ECO:0000256" key="4">
    <source>
        <dbReference type="ARBA" id="ARBA00022801"/>
    </source>
</evidence>
<gene>
    <name evidence="8" type="ORF">RWE15_17620</name>
</gene>
<evidence type="ECO:0000313" key="8">
    <source>
        <dbReference type="EMBL" id="MDY0395868.1"/>
    </source>
</evidence>
<evidence type="ECO:0000313" key="9">
    <source>
        <dbReference type="Proteomes" id="UP001281447"/>
    </source>
</evidence>
<dbReference type="GO" id="GO:0016787">
    <property type="term" value="F:hydrolase activity"/>
    <property type="evidence" value="ECO:0007669"/>
    <property type="project" value="UniProtKB-KW"/>
</dbReference>
<dbReference type="InterPro" id="IPR050226">
    <property type="entry name" value="NagZ_Beta-hexosaminidase"/>
</dbReference>
<dbReference type="Proteomes" id="UP001281447">
    <property type="component" value="Unassembled WGS sequence"/>
</dbReference>
<feature type="signal peptide" evidence="6">
    <location>
        <begin position="1"/>
        <end position="25"/>
    </location>
</feature>
<evidence type="ECO:0000256" key="2">
    <source>
        <dbReference type="ARBA" id="ARBA00005336"/>
    </source>
</evidence>
<comment type="caution">
    <text evidence="8">The sequence shown here is derived from an EMBL/GenBank/DDBJ whole genome shotgun (WGS) entry which is preliminary data.</text>
</comment>
<keyword evidence="5" id="KW-0326">Glycosidase</keyword>
<evidence type="ECO:0000259" key="7">
    <source>
        <dbReference type="Pfam" id="PF00933"/>
    </source>
</evidence>
<sequence>MKKTSSALLSFLLLVMMVTPTPFLADRVLAKGQKDNLDAKVQKIMADMSIEEKVGQLFIVHVYGKTATDEAYEQTNIDQERGGKNFKEVIEKYHIGGVIYFNWTDNITIPLDARQVNNLSNDIQKVAMNDNGIPLFVSTDQEGGIVQRVVEPATVFPGNMALGATGSEQLANASGRVLGEELKSLGINVDFAPSLDVNMNAENPVIGVRSFGEDPEMVSRLGVSQIEGYNQENIISTAKHFPGHGDTDTDSHYALPIIDHDLKTLHDIDLKPFKAAIDEGVDAIMTGHIVVPALDDSGLPATLSKPILTDLLRDEMGFDGLIITDSLGMSGANVVPEERVGVEAFKAGADILLNPPNVELAYNGVLDAVESGEISEKRLDASVFRILKKKMENGLFKNPYTSSDAINNIGSEENLQTADDIADKSITLVKNDEDLLPLDGSETVLVTGPSAAQPDLLTRFLKDKNVKADAFSTGVSPSKEEISQAVSKAEKSDVIMITTYTANTNEKQQEMVNAIQETGKKNHRGWDA</sequence>
<dbReference type="EC" id="3.2.1.52" evidence="3"/>
<feature type="domain" description="Glycoside hydrolase family 3 N-terminal" evidence="7">
    <location>
        <begin position="50"/>
        <end position="388"/>
    </location>
</feature>
<dbReference type="InterPro" id="IPR001764">
    <property type="entry name" value="Glyco_hydro_3_N"/>
</dbReference>
<dbReference type="PANTHER" id="PTHR30480:SF13">
    <property type="entry name" value="BETA-HEXOSAMINIDASE"/>
    <property type="match status" value="1"/>
</dbReference>
<dbReference type="PROSITE" id="PS00775">
    <property type="entry name" value="GLYCOSYL_HYDROL_F3"/>
    <property type="match status" value="1"/>
</dbReference>
<dbReference type="InterPro" id="IPR036881">
    <property type="entry name" value="Glyco_hydro_3_C_sf"/>
</dbReference>
<dbReference type="PRINTS" id="PR00133">
    <property type="entry name" value="GLHYDRLASE3"/>
</dbReference>
<dbReference type="SUPFAM" id="SSF51445">
    <property type="entry name" value="(Trans)glycosidases"/>
    <property type="match status" value="1"/>
</dbReference>
<dbReference type="Gene3D" id="3.20.20.300">
    <property type="entry name" value="Glycoside hydrolase, family 3, N-terminal domain"/>
    <property type="match status" value="1"/>
</dbReference>
<dbReference type="InterPro" id="IPR017853">
    <property type="entry name" value="GH"/>
</dbReference>
<keyword evidence="9" id="KW-1185">Reference proteome</keyword>
<comment type="similarity">
    <text evidence="2">Belongs to the glycosyl hydrolase 3 family.</text>
</comment>
<accession>A0ABU5C986</accession>
<reference evidence="8 9" key="1">
    <citation type="submission" date="2023-10" db="EMBL/GenBank/DDBJ databases">
        <title>Virgibacillus halophilus 5B73C genome.</title>
        <authorList>
            <person name="Miliotis G."/>
            <person name="Sengupta P."/>
            <person name="Hameed A."/>
            <person name="Chuvochina M."/>
            <person name="Mcdonagh F."/>
            <person name="Simpson A.C."/>
            <person name="Singh N.K."/>
            <person name="Rekha P.D."/>
            <person name="Raman K."/>
            <person name="Hugenholtz P."/>
            <person name="Venkateswaran K."/>
        </authorList>
    </citation>
    <scope>NUCLEOTIDE SEQUENCE [LARGE SCALE GENOMIC DNA]</scope>
    <source>
        <strain evidence="8 9">5B73C</strain>
    </source>
</reference>
<evidence type="ECO:0000256" key="3">
    <source>
        <dbReference type="ARBA" id="ARBA00012663"/>
    </source>
</evidence>
<proteinExistence type="inferred from homology"/>
<dbReference type="InterPro" id="IPR019800">
    <property type="entry name" value="Glyco_hydro_3_AS"/>
</dbReference>
<comment type="catalytic activity">
    <reaction evidence="1">
        <text>Hydrolysis of terminal non-reducing N-acetyl-D-hexosamine residues in N-acetyl-beta-D-hexosaminides.</text>
        <dbReference type="EC" id="3.2.1.52"/>
    </reaction>
</comment>
<protein>
    <recommendedName>
        <fullName evidence="3">beta-N-acetylhexosaminidase</fullName>
        <ecNumber evidence="3">3.2.1.52</ecNumber>
    </recommendedName>
</protein>
<dbReference type="InterPro" id="IPR036962">
    <property type="entry name" value="Glyco_hydro_3_N_sf"/>
</dbReference>
<dbReference type="EMBL" id="JAWDIP010000004">
    <property type="protein sequence ID" value="MDY0395868.1"/>
    <property type="molecule type" value="Genomic_DNA"/>
</dbReference>
<dbReference type="Pfam" id="PF00933">
    <property type="entry name" value="Glyco_hydro_3"/>
    <property type="match status" value="1"/>
</dbReference>
<dbReference type="Gene3D" id="3.40.50.1700">
    <property type="entry name" value="Glycoside hydrolase family 3 C-terminal domain"/>
    <property type="match status" value="1"/>
</dbReference>
<dbReference type="PANTHER" id="PTHR30480">
    <property type="entry name" value="BETA-HEXOSAMINIDASE-RELATED"/>
    <property type="match status" value="1"/>
</dbReference>
<evidence type="ECO:0000256" key="5">
    <source>
        <dbReference type="ARBA" id="ARBA00023295"/>
    </source>
</evidence>
<keyword evidence="4 8" id="KW-0378">Hydrolase</keyword>
<keyword evidence="6" id="KW-0732">Signal</keyword>
<evidence type="ECO:0000256" key="1">
    <source>
        <dbReference type="ARBA" id="ARBA00001231"/>
    </source>
</evidence>
<organism evidence="8 9">
    <name type="scientific">Tigheibacillus halophilus</name>
    <dbReference type="NCBI Taxonomy" id="361280"/>
    <lineage>
        <taxon>Bacteria</taxon>
        <taxon>Bacillati</taxon>
        <taxon>Bacillota</taxon>
        <taxon>Bacilli</taxon>
        <taxon>Bacillales</taxon>
        <taxon>Bacillaceae</taxon>
        <taxon>Tigheibacillus</taxon>
    </lineage>
</organism>
<feature type="chain" id="PRO_5045332572" description="beta-N-acetylhexosaminidase" evidence="6">
    <location>
        <begin position="26"/>
        <end position="528"/>
    </location>
</feature>